<evidence type="ECO:0000313" key="1">
    <source>
        <dbReference type="EMBL" id="EMO87937.1"/>
    </source>
</evidence>
<organism evidence="1 2">
    <name type="scientific">Leptospira noguchii str. 2001034031</name>
    <dbReference type="NCBI Taxonomy" id="1193053"/>
    <lineage>
        <taxon>Bacteria</taxon>
        <taxon>Pseudomonadati</taxon>
        <taxon>Spirochaetota</taxon>
        <taxon>Spirochaetia</taxon>
        <taxon>Leptospirales</taxon>
        <taxon>Leptospiraceae</taxon>
        <taxon>Leptospira</taxon>
    </lineage>
</organism>
<accession>M6Y0T9</accession>
<name>M6Y0T9_9LEPT</name>
<dbReference type="Proteomes" id="UP000012138">
    <property type="component" value="Unassembled WGS sequence"/>
</dbReference>
<reference evidence="1 2" key="1">
    <citation type="submission" date="2013-01" db="EMBL/GenBank/DDBJ databases">
        <authorList>
            <person name="Harkins D.M."/>
            <person name="Durkin A.S."/>
            <person name="Brinkac L.M."/>
            <person name="Haft D.H."/>
            <person name="Selengut J.D."/>
            <person name="Sanka R."/>
            <person name="DePew J."/>
            <person name="Purushe J."/>
            <person name="Whelen A.C."/>
            <person name="Vinetz J.M."/>
            <person name="Sutton G.G."/>
            <person name="Nierman W.C."/>
            <person name="Fouts D.E."/>
        </authorList>
    </citation>
    <scope>NUCLEOTIDE SEQUENCE [LARGE SCALE GENOMIC DNA]</scope>
    <source>
        <strain evidence="1 2">2001034031</strain>
    </source>
</reference>
<proteinExistence type="predicted"/>
<comment type="caution">
    <text evidence="1">The sequence shown here is derived from an EMBL/GenBank/DDBJ whole genome shotgun (WGS) entry which is preliminary data.</text>
</comment>
<dbReference type="AlphaFoldDB" id="M6Y0T9"/>
<protein>
    <submittedName>
        <fullName evidence="1">Uncharacterized protein</fullName>
    </submittedName>
</protein>
<sequence length="221" mass="25822">MTFDMADQKSYISISLIVLSLFLASCKEKQEETKVEITDKYALPPNYTGALTSVPYDFEYNKTPYWVDMDARVEKFLGLQRSTYEYHCGLLDFEKGKLQIRISGKKRDYYLKVIYLGSHRLAFVDDKGRGYIAKLEEGTNGTGDKKINYYYFYPLSEILDTKKIDNLDHFKLKGAELYSDDTIEPKYTTMNECEQFRIELEEEQRSIDEEYEKVKGDLAPP</sequence>
<dbReference type="EMBL" id="AKXB02000140">
    <property type="protein sequence ID" value="EMO87937.1"/>
    <property type="molecule type" value="Genomic_DNA"/>
</dbReference>
<evidence type="ECO:0000313" key="2">
    <source>
        <dbReference type="Proteomes" id="UP000012138"/>
    </source>
</evidence>
<gene>
    <name evidence="1" type="ORF">LEP1GSC024_0318</name>
</gene>